<reference evidence="2" key="1">
    <citation type="submission" date="2014-12" db="EMBL/GenBank/DDBJ databases">
        <title>Insight into the proteome of Arion vulgaris.</title>
        <authorList>
            <person name="Aradska J."/>
            <person name="Bulat T."/>
            <person name="Smidak R."/>
            <person name="Sarate P."/>
            <person name="Gangsoo J."/>
            <person name="Sialana F."/>
            <person name="Bilban M."/>
            <person name="Lubec G."/>
        </authorList>
    </citation>
    <scope>NUCLEOTIDE SEQUENCE</scope>
    <source>
        <tissue evidence="2">Skin</tissue>
    </source>
</reference>
<protein>
    <submittedName>
        <fullName evidence="2">Uncharacterized protein</fullName>
    </submittedName>
</protein>
<feature type="non-terminal residue" evidence="2">
    <location>
        <position position="1"/>
    </location>
</feature>
<gene>
    <name evidence="2" type="primary">ORF134977</name>
</gene>
<evidence type="ECO:0000256" key="1">
    <source>
        <dbReference type="SAM" id="MobiDB-lite"/>
    </source>
</evidence>
<organism evidence="2">
    <name type="scientific">Arion vulgaris</name>
    <dbReference type="NCBI Taxonomy" id="1028688"/>
    <lineage>
        <taxon>Eukaryota</taxon>
        <taxon>Metazoa</taxon>
        <taxon>Spiralia</taxon>
        <taxon>Lophotrochozoa</taxon>
        <taxon>Mollusca</taxon>
        <taxon>Gastropoda</taxon>
        <taxon>Heterobranchia</taxon>
        <taxon>Euthyneura</taxon>
        <taxon>Panpulmonata</taxon>
        <taxon>Eupulmonata</taxon>
        <taxon>Stylommatophora</taxon>
        <taxon>Helicina</taxon>
        <taxon>Arionoidea</taxon>
        <taxon>Arionidae</taxon>
        <taxon>Arion</taxon>
    </lineage>
</organism>
<sequence length="65" mass="7375">TSHMSHSHTLQQATCLPDTPHIKHTVNKHMTSFIIIARVLPGSQGERAKNSNTTTYKACHKRRIR</sequence>
<proteinExistence type="predicted"/>
<accession>A0A0B7AQC4</accession>
<dbReference type="EMBL" id="HACG01036188">
    <property type="protein sequence ID" value="CEK83053.1"/>
    <property type="molecule type" value="Transcribed_RNA"/>
</dbReference>
<dbReference type="AlphaFoldDB" id="A0A0B7AQC4"/>
<evidence type="ECO:0000313" key="2">
    <source>
        <dbReference type="EMBL" id="CEK83053.1"/>
    </source>
</evidence>
<feature type="region of interest" description="Disordered" evidence="1">
    <location>
        <begin position="45"/>
        <end position="65"/>
    </location>
</feature>
<name>A0A0B7AQC4_9EUPU</name>